<keyword evidence="6 8" id="KW-1133">Transmembrane helix</keyword>
<keyword evidence="4" id="KW-1003">Cell membrane</keyword>
<evidence type="ECO:0000256" key="1">
    <source>
        <dbReference type="ARBA" id="ARBA00004651"/>
    </source>
</evidence>
<protein>
    <submittedName>
        <fullName evidence="10">Transporter</fullName>
    </submittedName>
</protein>
<keyword evidence="7 8" id="KW-0472">Membrane</keyword>
<gene>
    <name evidence="10" type="ORF">GCM10007935_35820</name>
</gene>
<feature type="transmembrane region" description="Helical" evidence="8">
    <location>
        <begin position="68"/>
        <end position="86"/>
    </location>
</feature>
<proteinExistence type="inferred from homology"/>
<evidence type="ECO:0000259" key="9">
    <source>
        <dbReference type="Pfam" id="PF03600"/>
    </source>
</evidence>
<evidence type="ECO:0000313" key="10">
    <source>
        <dbReference type="EMBL" id="GLS16142.1"/>
    </source>
</evidence>
<comment type="subcellular location">
    <subcellularLocation>
        <location evidence="1">Cell membrane</location>
        <topology evidence="1">Multi-pass membrane protein</topology>
    </subcellularLocation>
</comment>
<dbReference type="PANTHER" id="PTHR43302">
    <property type="entry name" value="TRANSPORTER ARSB-RELATED"/>
    <property type="match status" value="1"/>
</dbReference>
<dbReference type="Pfam" id="PF03600">
    <property type="entry name" value="CitMHS"/>
    <property type="match status" value="1"/>
</dbReference>
<evidence type="ECO:0000256" key="2">
    <source>
        <dbReference type="ARBA" id="ARBA00009843"/>
    </source>
</evidence>
<feature type="transmembrane region" description="Helical" evidence="8">
    <location>
        <begin position="399"/>
        <end position="419"/>
    </location>
</feature>
<reference evidence="11" key="1">
    <citation type="journal article" date="2019" name="Int. J. Syst. Evol. Microbiol.">
        <title>The Global Catalogue of Microorganisms (GCM) 10K type strain sequencing project: providing services to taxonomists for standard genome sequencing and annotation.</title>
        <authorList>
            <consortium name="The Broad Institute Genomics Platform"/>
            <consortium name="The Broad Institute Genome Sequencing Center for Infectious Disease"/>
            <person name="Wu L."/>
            <person name="Ma J."/>
        </authorList>
    </citation>
    <scope>NUCLEOTIDE SEQUENCE [LARGE SCALE GENOMIC DNA]</scope>
    <source>
        <strain evidence="11">NBRC 109341</strain>
    </source>
</reference>
<feature type="transmembrane region" description="Helical" evidence="8">
    <location>
        <begin position="329"/>
        <end position="351"/>
    </location>
</feature>
<feature type="domain" description="Citrate transporter-like" evidence="9">
    <location>
        <begin position="38"/>
        <end position="372"/>
    </location>
</feature>
<keyword evidence="3" id="KW-0813">Transport</keyword>
<comment type="similarity">
    <text evidence="2">Belongs to the CitM (TC 2.A.11) transporter family.</text>
</comment>
<feature type="transmembrane region" description="Helical" evidence="8">
    <location>
        <begin position="189"/>
        <end position="206"/>
    </location>
</feature>
<dbReference type="PRINTS" id="PR00758">
    <property type="entry name" value="ARSENICPUMP"/>
</dbReference>
<name>A0ABQ6C744_9BURK</name>
<evidence type="ECO:0000256" key="4">
    <source>
        <dbReference type="ARBA" id="ARBA00022475"/>
    </source>
</evidence>
<evidence type="ECO:0000256" key="7">
    <source>
        <dbReference type="ARBA" id="ARBA00023136"/>
    </source>
</evidence>
<feature type="transmembrane region" description="Helical" evidence="8">
    <location>
        <begin position="285"/>
        <end position="304"/>
    </location>
</feature>
<keyword evidence="11" id="KW-1185">Reference proteome</keyword>
<comment type="caution">
    <text evidence="10">The sequence shown here is derived from an EMBL/GenBank/DDBJ whole genome shotgun (WGS) entry which is preliminary data.</text>
</comment>
<organism evidence="10 11">
    <name type="scientific">Hydrogenophaga electricum</name>
    <dbReference type="NCBI Taxonomy" id="1230953"/>
    <lineage>
        <taxon>Bacteria</taxon>
        <taxon>Pseudomonadati</taxon>
        <taxon>Pseudomonadota</taxon>
        <taxon>Betaproteobacteria</taxon>
        <taxon>Burkholderiales</taxon>
        <taxon>Comamonadaceae</taxon>
        <taxon>Hydrogenophaga</taxon>
    </lineage>
</organism>
<dbReference type="Proteomes" id="UP001156903">
    <property type="component" value="Unassembled WGS sequence"/>
</dbReference>
<evidence type="ECO:0000256" key="8">
    <source>
        <dbReference type="SAM" id="Phobius"/>
    </source>
</evidence>
<dbReference type="CDD" id="cd01117">
    <property type="entry name" value="YbiR_permease"/>
    <property type="match status" value="1"/>
</dbReference>
<keyword evidence="5 8" id="KW-0812">Transmembrane</keyword>
<feature type="transmembrane region" description="Helical" evidence="8">
    <location>
        <begin position="363"/>
        <end position="387"/>
    </location>
</feature>
<dbReference type="RefSeq" id="WP_284308932.1">
    <property type="nucleotide sequence ID" value="NZ_BSPB01000045.1"/>
</dbReference>
<feature type="transmembrane region" description="Helical" evidence="8">
    <location>
        <begin position="107"/>
        <end position="135"/>
    </location>
</feature>
<feature type="transmembrane region" description="Helical" evidence="8">
    <location>
        <begin position="147"/>
        <end position="168"/>
    </location>
</feature>
<dbReference type="EMBL" id="BSPB01000045">
    <property type="protein sequence ID" value="GLS16142.1"/>
    <property type="molecule type" value="Genomic_DNA"/>
</dbReference>
<evidence type="ECO:0000256" key="6">
    <source>
        <dbReference type="ARBA" id="ARBA00022989"/>
    </source>
</evidence>
<evidence type="ECO:0000313" key="11">
    <source>
        <dbReference type="Proteomes" id="UP001156903"/>
    </source>
</evidence>
<evidence type="ECO:0000256" key="5">
    <source>
        <dbReference type="ARBA" id="ARBA00022692"/>
    </source>
</evidence>
<feature type="transmembrane region" description="Helical" evidence="8">
    <location>
        <begin position="15"/>
        <end position="36"/>
    </location>
</feature>
<dbReference type="InterPro" id="IPR004680">
    <property type="entry name" value="Cit_transptr-like_dom"/>
</dbReference>
<accession>A0ABQ6C744</accession>
<evidence type="ECO:0000256" key="3">
    <source>
        <dbReference type="ARBA" id="ARBA00022448"/>
    </source>
</evidence>
<sequence>MNLPESLVTHPPTDWGVVAVFAIVYLGMFLGGLPRLRLDRSGVALLGAIAVIAITGEGVEMAARAVDVPTIVLLFAFMVVSAQMRLGGFYTEVTRRVGALPLSRRGLLAAIIVVAAGLSAVFSNDVICLAMTPVVARLCLQRGLNPLPFLIGLACAANIGSAATLIGNPQNMLIGSVLKLHFGDFVRQALLPVGVSLGLLWAWLAFGPGARSGAPELARPLAVPVAPLAEEPPYDRWQTVKGLSVALALMGVFLFTDWPRDVAALVGAALLLLSRRLHSADVMGFVDWQLLLLFIGLFVVNHAFQDTGLAGEAVAWLAAHGVHLSDPGALLVASAALSNLVSNVPAVMLLLPHLGGDPQQSGVLLALASTFAGNLLLVGSIANLIVADLAAREGITLDWRRHALVAMPVTLLSLAVLWFSW</sequence>
<dbReference type="PANTHER" id="PTHR43302:SF5">
    <property type="entry name" value="TRANSPORTER ARSB-RELATED"/>
    <property type="match status" value="1"/>
</dbReference>
<dbReference type="InterPro" id="IPR000802">
    <property type="entry name" value="Arsenical_pump_ArsB"/>
</dbReference>